<protein>
    <recommendedName>
        <fullName evidence="4">Secreted protein</fullName>
    </recommendedName>
</protein>
<dbReference type="Proteomes" id="UP001500037">
    <property type="component" value="Unassembled WGS sequence"/>
</dbReference>
<evidence type="ECO:0008006" key="4">
    <source>
        <dbReference type="Google" id="ProtNLM"/>
    </source>
</evidence>
<evidence type="ECO:0000313" key="3">
    <source>
        <dbReference type="Proteomes" id="UP001500037"/>
    </source>
</evidence>
<reference evidence="3" key="1">
    <citation type="journal article" date="2019" name="Int. J. Syst. Evol. Microbiol.">
        <title>The Global Catalogue of Microorganisms (GCM) 10K type strain sequencing project: providing services to taxonomists for standard genome sequencing and annotation.</title>
        <authorList>
            <consortium name="The Broad Institute Genomics Platform"/>
            <consortium name="The Broad Institute Genome Sequencing Center for Infectious Disease"/>
            <person name="Wu L."/>
            <person name="Ma J."/>
        </authorList>
    </citation>
    <scope>NUCLEOTIDE SEQUENCE [LARGE SCALE GENOMIC DNA]</scope>
    <source>
        <strain evidence="3">JCM 13004</strain>
    </source>
</reference>
<comment type="caution">
    <text evidence="2">The sequence shown here is derived from an EMBL/GenBank/DDBJ whole genome shotgun (WGS) entry which is preliminary data.</text>
</comment>
<sequence>MSCWKAARSAAFIVLHCPVTVLVATTVKTRESRTMTPRDHQVDLRVANLLLSLRNRSRKPGRWPRWPQGTRGSAWTGAVAGGWMAAVRTTAPRGRRWVGK</sequence>
<accession>A0ABP4H6H9</accession>
<name>A0ABP4H6H9_9ACTN</name>
<evidence type="ECO:0000256" key="1">
    <source>
        <dbReference type="SAM" id="SignalP"/>
    </source>
</evidence>
<gene>
    <name evidence="2" type="ORF">GCM10009665_48410</name>
</gene>
<organism evidence="2 3">
    <name type="scientific">Kitasatospora nipponensis</name>
    <dbReference type="NCBI Taxonomy" id="258049"/>
    <lineage>
        <taxon>Bacteria</taxon>
        <taxon>Bacillati</taxon>
        <taxon>Actinomycetota</taxon>
        <taxon>Actinomycetes</taxon>
        <taxon>Kitasatosporales</taxon>
        <taxon>Streptomycetaceae</taxon>
        <taxon>Kitasatospora</taxon>
    </lineage>
</organism>
<feature type="chain" id="PRO_5045667906" description="Secreted protein" evidence="1">
    <location>
        <begin position="24"/>
        <end position="100"/>
    </location>
</feature>
<proteinExistence type="predicted"/>
<keyword evidence="1" id="KW-0732">Signal</keyword>
<feature type="signal peptide" evidence="1">
    <location>
        <begin position="1"/>
        <end position="23"/>
    </location>
</feature>
<dbReference type="EMBL" id="BAAALF010000097">
    <property type="protein sequence ID" value="GAA1251984.1"/>
    <property type="molecule type" value="Genomic_DNA"/>
</dbReference>
<evidence type="ECO:0000313" key="2">
    <source>
        <dbReference type="EMBL" id="GAA1251984.1"/>
    </source>
</evidence>
<keyword evidence="3" id="KW-1185">Reference proteome</keyword>